<name>A0A4U5MJB7_STECR</name>
<accession>A0A4U5MJB7</accession>
<feature type="region of interest" description="Disordered" evidence="1">
    <location>
        <begin position="27"/>
        <end position="55"/>
    </location>
</feature>
<reference evidence="2 3" key="2">
    <citation type="journal article" date="2019" name="G3 (Bethesda)">
        <title>Hybrid Assembly of the Genome of the Entomopathogenic Nematode Steinernema carpocapsae Identifies the X-Chromosome.</title>
        <authorList>
            <person name="Serra L."/>
            <person name="Macchietto M."/>
            <person name="Macias-Munoz A."/>
            <person name="McGill C.J."/>
            <person name="Rodriguez I.M."/>
            <person name="Rodriguez B."/>
            <person name="Murad R."/>
            <person name="Mortazavi A."/>
        </authorList>
    </citation>
    <scope>NUCLEOTIDE SEQUENCE [LARGE SCALE GENOMIC DNA]</scope>
    <source>
        <strain evidence="2 3">ALL</strain>
    </source>
</reference>
<dbReference type="Proteomes" id="UP000298663">
    <property type="component" value="Unassembled WGS sequence"/>
</dbReference>
<dbReference type="EMBL" id="AZBU02000007">
    <property type="protein sequence ID" value="TKR69458.1"/>
    <property type="molecule type" value="Genomic_DNA"/>
</dbReference>
<comment type="caution">
    <text evidence="2">The sequence shown here is derived from an EMBL/GenBank/DDBJ whole genome shotgun (WGS) entry which is preliminary data.</text>
</comment>
<dbReference type="AlphaFoldDB" id="A0A4U5MJB7"/>
<evidence type="ECO:0000313" key="2">
    <source>
        <dbReference type="EMBL" id="TKR69458.1"/>
    </source>
</evidence>
<organism evidence="2 3">
    <name type="scientific">Steinernema carpocapsae</name>
    <name type="common">Entomopathogenic nematode</name>
    <dbReference type="NCBI Taxonomy" id="34508"/>
    <lineage>
        <taxon>Eukaryota</taxon>
        <taxon>Metazoa</taxon>
        <taxon>Ecdysozoa</taxon>
        <taxon>Nematoda</taxon>
        <taxon>Chromadorea</taxon>
        <taxon>Rhabditida</taxon>
        <taxon>Tylenchina</taxon>
        <taxon>Panagrolaimomorpha</taxon>
        <taxon>Strongyloidoidea</taxon>
        <taxon>Steinernematidae</taxon>
        <taxon>Steinernema</taxon>
    </lineage>
</organism>
<dbReference type="OrthoDB" id="370281at2759"/>
<reference evidence="2 3" key="1">
    <citation type="journal article" date="2015" name="Genome Biol.">
        <title>Comparative genomics of Steinernema reveals deeply conserved gene regulatory networks.</title>
        <authorList>
            <person name="Dillman A.R."/>
            <person name="Macchietto M."/>
            <person name="Porter C.F."/>
            <person name="Rogers A."/>
            <person name="Williams B."/>
            <person name="Antoshechkin I."/>
            <person name="Lee M.M."/>
            <person name="Goodwin Z."/>
            <person name="Lu X."/>
            <person name="Lewis E.E."/>
            <person name="Goodrich-Blair H."/>
            <person name="Stock S.P."/>
            <person name="Adams B.J."/>
            <person name="Sternberg P.W."/>
            <person name="Mortazavi A."/>
        </authorList>
    </citation>
    <scope>NUCLEOTIDE SEQUENCE [LARGE SCALE GENOMIC DNA]</scope>
    <source>
        <strain evidence="2 3">ALL</strain>
    </source>
</reference>
<sequence length="86" mass="9879">MRLTHRNILQRPIIKRPWHIHHMVNSENQQGEENHLSPIEFSNASAAKESRSPRIGGTLRSGLCRCIKRLLDRSTRRGRSLKGSLS</sequence>
<keyword evidence="3" id="KW-1185">Reference proteome</keyword>
<evidence type="ECO:0000313" key="3">
    <source>
        <dbReference type="Proteomes" id="UP000298663"/>
    </source>
</evidence>
<proteinExistence type="predicted"/>
<gene>
    <name evidence="2" type="ORF">L596_021618</name>
</gene>
<evidence type="ECO:0000256" key="1">
    <source>
        <dbReference type="SAM" id="MobiDB-lite"/>
    </source>
</evidence>
<protein>
    <submittedName>
        <fullName evidence="2">Uncharacterized protein</fullName>
    </submittedName>
</protein>